<evidence type="ECO:0000313" key="9">
    <source>
        <dbReference type="Proteomes" id="UP000031121"/>
    </source>
</evidence>
<feature type="domain" description="Cytochrome b561 bacterial/Ni-hydrogenase" evidence="7">
    <location>
        <begin position="9"/>
        <end position="193"/>
    </location>
</feature>
<feature type="transmembrane region" description="Helical" evidence="6">
    <location>
        <begin position="166"/>
        <end position="186"/>
    </location>
</feature>
<reference evidence="8 9" key="2">
    <citation type="journal article" date="2015" name="Genome Announc.">
        <title>Complete Genome Sequence of Coriobacteriaceae Strain 68-1-3, a Novel Mucus-Degrading Isolate from the Swine Intestinal Tract.</title>
        <authorList>
            <person name="Looft T."/>
            <person name="Bayles D.O."/>
            <person name="Alt D.P."/>
            <person name="Stanton T.B."/>
        </authorList>
    </citation>
    <scope>NUCLEOTIDE SEQUENCE [LARGE SCALE GENOMIC DNA]</scope>
    <source>
        <strain evidence="8 9">68-1-3</strain>
    </source>
</reference>
<organism evidence="8 9">
    <name type="scientific">Berryella intestinalis</name>
    <dbReference type="NCBI Taxonomy" id="1531429"/>
    <lineage>
        <taxon>Bacteria</taxon>
        <taxon>Bacillati</taxon>
        <taxon>Actinomycetota</taxon>
        <taxon>Coriobacteriia</taxon>
        <taxon>Eggerthellales</taxon>
        <taxon>Eggerthellaceae</taxon>
        <taxon>Berryella</taxon>
    </lineage>
</organism>
<evidence type="ECO:0000259" key="7">
    <source>
        <dbReference type="Pfam" id="PF01292"/>
    </source>
</evidence>
<protein>
    <submittedName>
        <fullName evidence="8">Formate dehydrogenase</fullName>
    </submittedName>
</protein>
<keyword evidence="9" id="KW-1185">Reference proteome</keyword>
<proteinExistence type="predicted"/>
<keyword evidence="3 6" id="KW-0812">Transmembrane</keyword>
<evidence type="ECO:0000256" key="6">
    <source>
        <dbReference type="SAM" id="Phobius"/>
    </source>
</evidence>
<feature type="transmembrane region" description="Helical" evidence="6">
    <location>
        <begin position="20"/>
        <end position="42"/>
    </location>
</feature>
<dbReference type="OrthoDB" id="3172190at2"/>
<name>A0A0A8B474_9ACTN</name>
<dbReference type="InterPro" id="IPR051817">
    <property type="entry name" value="FDH_cytochrome_b556_subunit"/>
</dbReference>
<evidence type="ECO:0000256" key="1">
    <source>
        <dbReference type="ARBA" id="ARBA00004651"/>
    </source>
</evidence>
<dbReference type="RefSeq" id="WP_039689358.1">
    <property type="nucleotide sequence ID" value="NZ_CP009302.1"/>
</dbReference>
<dbReference type="EMBL" id="CP009302">
    <property type="protein sequence ID" value="AJC12205.1"/>
    <property type="molecule type" value="Genomic_DNA"/>
</dbReference>
<dbReference type="InterPro" id="IPR016174">
    <property type="entry name" value="Di-haem_cyt_TM"/>
</dbReference>
<dbReference type="GO" id="GO:0005886">
    <property type="term" value="C:plasma membrane"/>
    <property type="evidence" value="ECO:0007669"/>
    <property type="project" value="UniProtKB-SubCell"/>
</dbReference>
<evidence type="ECO:0000313" key="8">
    <source>
        <dbReference type="EMBL" id="AJC12205.1"/>
    </source>
</evidence>
<evidence type="ECO:0000256" key="4">
    <source>
        <dbReference type="ARBA" id="ARBA00022989"/>
    </source>
</evidence>
<keyword evidence="2" id="KW-1003">Cell membrane</keyword>
<feature type="transmembrane region" description="Helical" evidence="6">
    <location>
        <begin position="54"/>
        <end position="74"/>
    </location>
</feature>
<evidence type="ECO:0000256" key="3">
    <source>
        <dbReference type="ARBA" id="ARBA00022692"/>
    </source>
</evidence>
<dbReference type="GO" id="GO:0036397">
    <property type="term" value="F:formate dehydrogenase (quinone) activity"/>
    <property type="evidence" value="ECO:0007669"/>
    <property type="project" value="TreeGrafter"/>
</dbReference>
<dbReference type="Gene3D" id="1.20.950.20">
    <property type="entry name" value="Transmembrane di-heme cytochromes, Chain C"/>
    <property type="match status" value="1"/>
</dbReference>
<gene>
    <name evidence="8" type="ORF">JI75_05530</name>
</gene>
<evidence type="ECO:0000256" key="2">
    <source>
        <dbReference type="ARBA" id="ARBA00022475"/>
    </source>
</evidence>
<dbReference type="PANTHER" id="PTHR30074">
    <property type="entry name" value="FORMATE DEHYDROGENASE, NITRATE-INDUCIBLE, CYTOCHROME B556 FDN SUBUNIT"/>
    <property type="match status" value="1"/>
</dbReference>
<dbReference type="GO" id="GO:0022904">
    <property type="term" value="P:respiratory electron transport chain"/>
    <property type="evidence" value="ECO:0007669"/>
    <property type="project" value="InterPro"/>
</dbReference>
<accession>A0A0A8B474</accession>
<dbReference type="GO" id="GO:0009055">
    <property type="term" value="F:electron transfer activity"/>
    <property type="evidence" value="ECO:0007669"/>
    <property type="project" value="InterPro"/>
</dbReference>
<keyword evidence="5 6" id="KW-0472">Membrane</keyword>
<keyword evidence="4 6" id="KW-1133">Transmembrane helix</keyword>
<dbReference type="Pfam" id="PF01292">
    <property type="entry name" value="Ni_hydr_CYTB"/>
    <property type="match status" value="1"/>
</dbReference>
<dbReference type="HOGENOM" id="CLU_091368_1_0_11"/>
<dbReference type="InterPro" id="IPR011577">
    <property type="entry name" value="Cyt_b561_bac/Ni-Hgenase"/>
</dbReference>
<dbReference type="PANTHER" id="PTHR30074:SF5">
    <property type="entry name" value="FORMATE DEHYDROGENASE, NITRATE-INDUCIBLE, CYTOCHROME B556(FDN) SUBUNIT"/>
    <property type="match status" value="1"/>
</dbReference>
<dbReference type="AlphaFoldDB" id="A0A0A8B474"/>
<dbReference type="KEGG" id="cbac:JI75_05530"/>
<feature type="transmembrane region" description="Helical" evidence="6">
    <location>
        <begin position="127"/>
        <end position="146"/>
    </location>
</feature>
<dbReference type="STRING" id="1531429.JI75_05530"/>
<sequence>MAVKREIQRHSLQTRITHGIVVFSILWLSITGLFVMIPGAGAAIGSDVTQFFRFSHRVVGAVLILAPIVSAILAPKGVVRLWKKYITAWTKEDVEFVIKFVPYMLGPKRVHMPDQDEVKSGQRFADGMLIVSSLAMAVSGVVLWLGTSAFRADPQLLIAMRFVHQLFFLLLVVFVIAHAYLGAGVFQPYRGLVTLMFGNGRVKESDALYHWGFWAREEIEEGKNVIEYEVADDDKKPGEVKGGLKKA</sequence>
<evidence type="ECO:0000256" key="5">
    <source>
        <dbReference type="ARBA" id="ARBA00023136"/>
    </source>
</evidence>
<dbReference type="Proteomes" id="UP000031121">
    <property type="component" value="Chromosome"/>
</dbReference>
<dbReference type="GO" id="GO:0015944">
    <property type="term" value="P:formate oxidation"/>
    <property type="evidence" value="ECO:0007669"/>
    <property type="project" value="TreeGrafter"/>
</dbReference>
<dbReference type="GO" id="GO:0009326">
    <property type="term" value="C:formate dehydrogenase complex"/>
    <property type="evidence" value="ECO:0007669"/>
    <property type="project" value="TreeGrafter"/>
</dbReference>
<comment type="subcellular location">
    <subcellularLocation>
        <location evidence="1">Cell membrane</location>
        <topology evidence="1">Multi-pass membrane protein</topology>
    </subcellularLocation>
</comment>
<dbReference type="SUPFAM" id="SSF81342">
    <property type="entry name" value="Transmembrane di-heme cytochromes"/>
    <property type="match status" value="1"/>
</dbReference>
<dbReference type="GO" id="GO:0009061">
    <property type="term" value="P:anaerobic respiration"/>
    <property type="evidence" value="ECO:0007669"/>
    <property type="project" value="TreeGrafter"/>
</dbReference>
<reference evidence="9" key="1">
    <citation type="submission" date="2014-08" db="EMBL/GenBank/DDBJ databases">
        <title>Coriobacteriaceae sp. complete genome.</title>
        <authorList>
            <person name="Looft T."/>
            <person name="Bayles D.O."/>
            <person name="Stanton T.B."/>
        </authorList>
    </citation>
    <scope>NUCLEOTIDE SEQUENCE [LARGE SCALE GENOMIC DNA]</scope>
    <source>
        <strain evidence="9">68-1-3</strain>
    </source>
</reference>